<sequence>MLTILFKILGILGILLLVLLWIALTVILLVLFFPLCYKASGQKSVDEMRFSVKVRWLFGLVRIFYNYPQPGKLLAKILFFTVYDSSDERKEKKNISTGKSSKKAVVPPTTEIPQEAVPSASDSQTSVKKPISEQKSTKERGFLDKIRYTVGKICDKIKHILNNITFYKDLWNDPETRGLLRHAGNRIGHILKSLRPRKLELTARIGTGSPDTTGYLYGIYGMILPQLGKDICITPDFEQAILEGNFKTSGHFTLACVLFHTICVLMDKRLKLLQHKIRQFQNKEKE</sequence>
<gene>
    <name evidence="3" type="ORF">FYJ59_06050</name>
</gene>
<protein>
    <submittedName>
        <fullName evidence="3">DUF2953 domain-containing protein</fullName>
    </submittedName>
</protein>
<dbReference type="Proteomes" id="UP000476055">
    <property type="component" value="Unassembled WGS sequence"/>
</dbReference>
<feature type="transmembrane region" description="Helical" evidence="2">
    <location>
        <begin position="6"/>
        <end position="33"/>
    </location>
</feature>
<evidence type="ECO:0000256" key="2">
    <source>
        <dbReference type="SAM" id="Phobius"/>
    </source>
</evidence>
<dbReference type="InterPro" id="IPR021338">
    <property type="entry name" value="DUF2953"/>
</dbReference>
<dbReference type="EMBL" id="VUMU01000005">
    <property type="protein sequence ID" value="MST57807.1"/>
    <property type="molecule type" value="Genomic_DNA"/>
</dbReference>
<proteinExistence type="predicted"/>
<comment type="caution">
    <text evidence="3">The sequence shown here is derived from an EMBL/GenBank/DDBJ whole genome shotgun (WGS) entry which is preliminary data.</text>
</comment>
<dbReference type="Pfam" id="PF11167">
    <property type="entry name" value="DUF2953"/>
    <property type="match status" value="1"/>
</dbReference>
<keyword evidence="4" id="KW-1185">Reference proteome</keyword>
<name>A0A6L5YJH4_9FIRM</name>
<keyword evidence="2" id="KW-0472">Membrane</keyword>
<accession>A0A6L5YJH4</accession>
<reference evidence="3 4" key="1">
    <citation type="submission" date="2019-08" db="EMBL/GenBank/DDBJ databases">
        <title>In-depth cultivation of the pig gut microbiome towards novel bacterial diversity and tailored functional studies.</title>
        <authorList>
            <person name="Wylensek D."/>
            <person name="Hitch T.C.A."/>
            <person name="Clavel T."/>
        </authorList>
    </citation>
    <scope>NUCLEOTIDE SEQUENCE [LARGE SCALE GENOMIC DNA]</scope>
    <source>
        <strain evidence="3 4">WCA3-601-WT-6H</strain>
    </source>
</reference>
<feature type="region of interest" description="Disordered" evidence="1">
    <location>
        <begin position="91"/>
        <end position="134"/>
    </location>
</feature>
<evidence type="ECO:0000313" key="4">
    <source>
        <dbReference type="Proteomes" id="UP000476055"/>
    </source>
</evidence>
<organism evidence="3 4">
    <name type="scientific">Waltera intestinalis</name>
    <dbReference type="NCBI Taxonomy" id="2606635"/>
    <lineage>
        <taxon>Bacteria</taxon>
        <taxon>Bacillati</taxon>
        <taxon>Bacillota</taxon>
        <taxon>Clostridia</taxon>
        <taxon>Lachnospirales</taxon>
        <taxon>Lachnospiraceae</taxon>
        <taxon>Waltera</taxon>
    </lineage>
</organism>
<keyword evidence="2" id="KW-1133">Transmembrane helix</keyword>
<dbReference type="RefSeq" id="WP_154495956.1">
    <property type="nucleotide sequence ID" value="NZ_VUMU01000005.1"/>
</dbReference>
<dbReference type="AlphaFoldDB" id="A0A6L5YJH4"/>
<keyword evidence="2" id="KW-0812">Transmembrane</keyword>
<evidence type="ECO:0000256" key="1">
    <source>
        <dbReference type="SAM" id="MobiDB-lite"/>
    </source>
</evidence>
<evidence type="ECO:0000313" key="3">
    <source>
        <dbReference type="EMBL" id="MST57807.1"/>
    </source>
</evidence>